<sequence length="81" mass="9242">MSSCSSQIHQKHRRDLLHFKQNNNIKIFIPAQIKVLSDRQTQFKMISEITELVNKCCDSCCTHRPHSGTGTPCGTSCYKCQ</sequence>
<dbReference type="Proteomes" id="UP001595075">
    <property type="component" value="Unassembled WGS sequence"/>
</dbReference>
<evidence type="ECO:0000313" key="1">
    <source>
        <dbReference type="EMBL" id="KAL2062044.1"/>
    </source>
</evidence>
<name>A0ABR4BYA8_9HELO</name>
<organism evidence="1 2">
    <name type="scientific">Oculimacula yallundae</name>
    <dbReference type="NCBI Taxonomy" id="86028"/>
    <lineage>
        <taxon>Eukaryota</taxon>
        <taxon>Fungi</taxon>
        <taxon>Dikarya</taxon>
        <taxon>Ascomycota</taxon>
        <taxon>Pezizomycotina</taxon>
        <taxon>Leotiomycetes</taxon>
        <taxon>Helotiales</taxon>
        <taxon>Ploettnerulaceae</taxon>
        <taxon>Oculimacula</taxon>
    </lineage>
</organism>
<keyword evidence="2" id="KW-1185">Reference proteome</keyword>
<reference evidence="1 2" key="1">
    <citation type="journal article" date="2024" name="Commun. Biol.">
        <title>Comparative genomic analysis of thermophilic fungi reveals convergent evolutionary adaptations and gene losses.</title>
        <authorList>
            <person name="Steindorff A.S."/>
            <person name="Aguilar-Pontes M.V."/>
            <person name="Robinson A.J."/>
            <person name="Andreopoulos B."/>
            <person name="LaButti K."/>
            <person name="Kuo A."/>
            <person name="Mondo S."/>
            <person name="Riley R."/>
            <person name="Otillar R."/>
            <person name="Haridas S."/>
            <person name="Lipzen A."/>
            <person name="Grimwood J."/>
            <person name="Schmutz J."/>
            <person name="Clum A."/>
            <person name="Reid I.D."/>
            <person name="Moisan M.C."/>
            <person name="Butler G."/>
            <person name="Nguyen T.T.M."/>
            <person name="Dewar K."/>
            <person name="Conant G."/>
            <person name="Drula E."/>
            <person name="Henrissat B."/>
            <person name="Hansel C."/>
            <person name="Singer S."/>
            <person name="Hutchinson M.I."/>
            <person name="de Vries R.P."/>
            <person name="Natvig D.O."/>
            <person name="Powell A.J."/>
            <person name="Tsang A."/>
            <person name="Grigoriev I.V."/>
        </authorList>
    </citation>
    <scope>NUCLEOTIDE SEQUENCE [LARGE SCALE GENOMIC DNA]</scope>
    <source>
        <strain evidence="1 2">CBS 494.80</strain>
    </source>
</reference>
<feature type="non-terminal residue" evidence="1">
    <location>
        <position position="81"/>
    </location>
</feature>
<accession>A0ABR4BYA8</accession>
<gene>
    <name evidence="1" type="ORF">VTL71DRAFT_6310</name>
</gene>
<evidence type="ECO:0000313" key="2">
    <source>
        <dbReference type="Proteomes" id="UP001595075"/>
    </source>
</evidence>
<dbReference type="EMBL" id="JAZHXI010000017">
    <property type="protein sequence ID" value="KAL2062044.1"/>
    <property type="molecule type" value="Genomic_DNA"/>
</dbReference>
<proteinExistence type="predicted"/>
<comment type="caution">
    <text evidence="1">The sequence shown here is derived from an EMBL/GenBank/DDBJ whole genome shotgun (WGS) entry which is preliminary data.</text>
</comment>
<protein>
    <submittedName>
        <fullName evidence="1">Uncharacterized protein</fullName>
    </submittedName>
</protein>